<feature type="transmembrane region" description="Helical" evidence="1">
    <location>
        <begin position="219"/>
        <end position="240"/>
    </location>
</feature>
<dbReference type="Pfam" id="PF10110">
    <property type="entry name" value="GPDPase_memb"/>
    <property type="match status" value="1"/>
</dbReference>
<feature type="transmembrane region" description="Helical" evidence="1">
    <location>
        <begin position="27"/>
        <end position="51"/>
    </location>
</feature>
<evidence type="ECO:0000313" key="3">
    <source>
        <dbReference type="EMBL" id="TLG73902.1"/>
    </source>
</evidence>
<dbReference type="Gene3D" id="3.20.20.190">
    <property type="entry name" value="Phosphatidylinositol (PI) phosphodiesterase"/>
    <property type="match status" value="1"/>
</dbReference>
<name>A0A5R8QBL6_9FIRM</name>
<keyword evidence="1" id="KW-0472">Membrane</keyword>
<dbReference type="PANTHER" id="PTHR46211:SF8">
    <property type="entry name" value="PHOSPHODIESTERASE"/>
    <property type="match status" value="1"/>
</dbReference>
<dbReference type="InterPro" id="IPR030395">
    <property type="entry name" value="GP_PDE_dom"/>
</dbReference>
<feature type="transmembrane region" description="Helical" evidence="1">
    <location>
        <begin position="323"/>
        <end position="341"/>
    </location>
</feature>
<feature type="transmembrane region" description="Helical" evidence="1">
    <location>
        <begin position="100"/>
        <end position="119"/>
    </location>
</feature>
<dbReference type="AlphaFoldDB" id="A0A5R8QBL6"/>
<dbReference type="Proteomes" id="UP000306912">
    <property type="component" value="Unassembled WGS sequence"/>
</dbReference>
<dbReference type="InterPro" id="IPR018476">
    <property type="entry name" value="GlyceroP-diester-Pdiesterase_M"/>
</dbReference>
<dbReference type="EMBL" id="VBWP01000005">
    <property type="protein sequence ID" value="TLG73902.1"/>
    <property type="molecule type" value="Genomic_DNA"/>
</dbReference>
<organism evidence="3 4">
    <name type="scientific">Culicoidibacter larvae</name>
    <dbReference type="NCBI Taxonomy" id="2579976"/>
    <lineage>
        <taxon>Bacteria</taxon>
        <taxon>Bacillati</taxon>
        <taxon>Bacillota</taxon>
        <taxon>Culicoidibacteria</taxon>
        <taxon>Culicoidibacterales</taxon>
        <taxon>Culicoidibacteraceae</taxon>
        <taxon>Culicoidibacter</taxon>
    </lineage>
</organism>
<dbReference type="CDD" id="cd08579">
    <property type="entry name" value="GDPD_memb_like"/>
    <property type="match status" value="1"/>
</dbReference>
<dbReference type="InterPro" id="IPR017946">
    <property type="entry name" value="PLC-like_Pdiesterase_TIM-brl"/>
</dbReference>
<dbReference type="OrthoDB" id="384721at2"/>
<gene>
    <name evidence="3" type="ORF">FEZ08_07155</name>
</gene>
<accession>A0A5R8QBL6</accession>
<evidence type="ECO:0000313" key="4">
    <source>
        <dbReference type="Proteomes" id="UP000306912"/>
    </source>
</evidence>
<feature type="transmembrane region" description="Helical" evidence="1">
    <location>
        <begin position="260"/>
        <end position="293"/>
    </location>
</feature>
<dbReference type="PANTHER" id="PTHR46211">
    <property type="entry name" value="GLYCEROPHOSPHORYL DIESTER PHOSPHODIESTERASE"/>
    <property type="match status" value="1"/>
</dbReference>
<dbReference type="InParanoid" id="A0A5R8QBL6"/>
<feature type="transmembrane region" description="Helical" evidence="1">
    <location>
        <begin position="159"/>
        <end position="183"/>
    </location>
</feature>
<keyword evidence="4" id="KW-1185">Reference proteome</keyword>
<sequence>MKSGKSFLAEVWENYRDMLRAATMYELFFRVVLPALIFPLFRLLIRGFLYLAGYQVIANNTLVSFFVGPIGVLTAVVFIVLVSFVTLAEFGGLLVLSRNSYWYLPLMGTGAFLESLQHIKKIFRPSGIKALLYILVILPFLQIGFSSALIPAINIPEYILSFILASPWLTVLLVIVFALCVYLTTRWFFAIHFVVLENEDLATGLKHSNELTKGHKIRLLFAVFVIQIVAAIAGWLLLLIPDLLYGVIVAIENSSMLWDIFFMLFLTILGIVVTIVPLILGLPLAISYSTVLFYRWRNRYERFVPIEEKVLPEVRVPLIQRKFIRIIILIVAAGAILWTGFRNLTVPIPYDIAVTAHRGGGLYAPENSISGLKYAIEVGADYTEIDVQVTADNVVVITHDTNLERELGVDANVWELTYAQIQEHSLLSGDAQDKMPTLEQFLRTAKGKIKVNIEIKTNGHDQTLISQTVSIVENLNMQNEVVITSLDYSALQKVRVLNPNLKIGYIMFGVFGDPMALDVDFYCVETTFATENFIRQAHLNGREVYVWTVNDTDSMIKYRDRNVDNIITDYPEEALMIVDENVSE</sequence>
<proteinExistence type="predicted"/>
<dbReference type="RefSeq" id="WP_138191041.1">
    <property type="nucleotide sequence ID" value="NZ_VBWP01000005.1"/>
</dbReference>
<comment type="caution">
    <text evidence="3">The sequence shown here is derived from an EMBL/GenBank/DDBJ whole genome shotgun (WGS) entry which is preliminary data.</text>
</comment>
<feature type="transmembrane region" description="Helical" evidence="1">
    <location>
        <begin position="63"/>
        <end position="88"/>
    </location>
</feature>
<dbReference type="GO" id="GO:0008081">
    <property type="term" value="F:phosphoric diester hydrolase activity"/>
    <property type="evidence" value="ECO:0007669"/>
    <property type="project" value="InterPro"/>
</dbReference>
<feature type="domain" description="GP-PDE" evidence="2">
    <location>
        <begin position="352"/>
        <end position="578"/>
    </location>
</feature>
<evidence type="ECO:0000256" key="1">
    <source>
        <dbReference type="SAM" id="Phobius"/>
    </source>
</evidence>
<evidence type="ECO:0000259" key="2">
    <source>
        <dbReference type="PROSITE" id="PS51704"/>
    </source>
</evidence>
<reference evidence="3 4" key="1">
    <citation type="submission" date="2019-05" db="EMBL/GenBank/DDBJ databases">
        <title>Culicoidintestinum kansasii gen. nov., sp. nov. from the gastrointestinal tract of the biting midge, Culicoides sonorensis.</title>
        <authorList>
            <person name="Neupane S."/>
            <person name="Ghosh A."/>
            <person name="Gunther S."/>
            <person name="Martin K."/>
            <person name="Zurek L."/>
        </authorList>
    </citation>
    <scope>NUCLEOTIDE SEQUENCE [LARGE SCALE GENOMIC DNA]</scope>
    <source>
        <strain evidence="3 4">CS-1</strain>
    </source>
</reference>
<dbReference type="Pfam" id="PF03009">
    <property type="entry name" value="GDPD"/>
    <property type="match status" value="1"/>
</dbReference>
<dbReference type="GO" id="GO:0006629">
    <property type="term" value="P:lipid metabolic process"/>
    <property type="evidence" value="ECO:0007669"/>
    <property type="project" value="InterPro"/>
</dbReference>
<dbReference type="SUPFAM" id="SSF51695">
    <property type="entry name" value="PLC-like phosphodiesterases"/>
    <property type="match status" value="1"/>
</dbReference>
<feature type="transmembrane region" description="Helical" evidence="1">
    <location>
        <begin position="131"/>
        <end position="153"/>
    </location>
</feature>
<dbReference type="PROSITE" id="PS51704">
    <property type="entry name" value="GP_PDE"/>
    <property type="match status" value="1"/>
</dbReference>
<protein>
    <recommendedName>
        <fullName evidence="2">GP-PDE domain-containing protein</fullName>
    </recommendedName>
</protein>
<keyword evidence="1" id="KW-1133">Transmembrane helix</keyword>
<keyword evidence="1" id="KW-0812">Transmembrane</keyword>